<reference evidence="1 2" key="1">
    <citation type="submission" date="2016-11" db="EMBL/GenBank/DDBJ databases">
        <authorList>
            <person name="Jaros S."/>
            <person name="Januszkiewicz K."/>
            <person name="Wedrychowicz H."/>
        </authorList>
    </citation>
    <scope>NUCLEOTIDE SEQUENCE [LARGE SCALE GENOMIC DNA]</scope>
</reference>
<name>A0A2X0MK46_9BASI</name>
<accession>A0A2X0MK46</accession>
<evidence type="ECO:0000313" key="2">
    <source>
        <dbReference type="Proteomes" id="UP000249464"/>
    </source>
</evidence>
<dbReference type="Proteomes" id="UP000249464">
    <property type="component" value="Unassembled WGS sequence"/>
</dbReference>
<protein>
    <submittedName>
        <fullName evidence="1">BQ5605_C032g11111 protein</fullName>
    </submittedName>
</protein>
<dbReference type="EMBL" id="FQNC01000067">
    <property type="protein sequence ID" value="SGZ05156.1"/>
    <property type="molecule type" value="Genomic_DNA"/>
</dbReference>
<organism evidence="1 2">
    <name type="scientific">Microbotryum silenes-dioicae</name>
    <dbReference type="NCBI Taxonomy" id="796604"/>
    <lineage>
        <taxon>Eukaryota</taxon>
        <taxon>Fungi</taxon>
        <taxon>Dikarya</taxon>
        <taxon>Basidiomycota</taxon>
        <taxon>Pucciniomycotina</taxon>
        <taxon>Microbotryomycetes</taxon>
        <taxon>Microbotryales</taxon>
        <taxon>Microbotryaceae</taxon>
        <taxon>Microbotryum</taxon>
    </lineage>
</organism>
<evidence type="ECO:0000313" key="1">
    <source>
        <dbReference type="EMBL" id="SGZ05156.1"/>
    </source>
</evidence>
<gene>
    <name evidence="1" type="primary">BQ5605_C032g11111</name>
    <name evidence="1" type="ORF">BQ5605_C032G11111</name>
</gene>
<proteinExistence type="predicted"/>
<keyword evidence="2" id="KW-1185">Reference proteome</keyword>
<dbReference type="AlphaFoldDB" id="A0A2X0MK46"/>
<sequence>MVSAMTFIRRVKAYGDCTKIGVIPGGNLRMSYSEPECDWTRGASDGILLLKKGPSVSG</sequence>